<evidence type="ECO:0000313" key="3">
    <source>
        <dbReference type="Proteomes" id="UP000652761"/>
    </source>
</evidence>
<accession>A0A843XTS9</accession>
<proteinExistence type="predicted"/>
<sequence>MSHYDFCIVEVHLASPILDFNLRKAMTSRGRRSTQAREDEQRREERGEQLWRVHARLGPGDADTGIDSGCVAGLVVGTGSGSSSSSLGAWSWWFVHHREV</sequence>
<feature type="compositionally biased region" description="Basic and acidic residues" evidence="1">
    <location>
        <begin position="35"/>
        <end position="47"/>
    </location>
</feature>
<dbReference type="AlphaFoldDB" id="A0A843XTS9"/>
<dbReference type="Proteomes" id="UP000652761">
    <property type="component" value="Unassembled WGS sequence"/>
</dbReference>
<protein>
    <submittedName>
        <fullName evidence="2">Uncharacterized protein</fullName>
    </submittedName>
</protein>
<organism evidence="2 3">
    <name type="scientific">Colocasia esculenta</name>
    <name type="common">Wild taro</name>
    <name type="synonym">Arum esculentum</name>
    <dbReference type="NCBI Taxonomy" id="4460"/>
    <lineage>
        <taxon>Eukaryota</taxon>
        <taxon>Viridiplantae</taxon>
        <taxon>Streptophyta</taxon>
        <taxon>Embryophyta</taxon>
        <taxon>Tracheophyta</taxon>
        <taxon>Spermatophyta</taxon>
        <taxon>Magnoliopsida</taxon>
        <taxon>Liliopsida</taxon>
        <taxon>Araceae</taxon>
        <taxon>Aroideae</taxon>
        <taxon>Colocasieae</taxon>
        <taxon>Colocasia</taxon>
    </lineage>
</organism>
<reference evidence="2" key="1">
    <citation type="submission" date="2017-07" db="EMBL/GenBank/DDBJ databases">
        <title>Taro Niue Genome Assembly and Annotation.</title>
        <authorList>
            <person name="Atibalentja N."/>
            <person name="Keating K."/>
            <person name="Fields C.J."/>
        </authorList>
    </citation>
    <scope>NUCLEOTIDE SEQUENCE</scope>
    <source>
        <strain evidence="2">Niue_2</strain>
        <tissue evidence="2">Leaf</tissue>
    </source>
</reference>
<comment type="caution">
    <text evidence="2">The sequence shown here is derived from an EMBL/GenBank/DDBJ whole genome shotgun (WGS) entry which is preliminary data.</text>
</comment>
<keyword evidence="3" id="KW-1185">Reference proteome</keyword>
<gene>
    <name evidence="2" type="ORF">Taro_056398</name>
</gene>
<name>A0A843XTS9_COLES</name>
<feature type="region of interest" description="Disordered" evidence="1">
    <location>
        <begin position="26"/>
        <end position="47"/>
    </location>
</feature>
<dbReference type="EMBL" id="NMUH01015881">
    <property type="protein sequence ID" value="MQM23334.1"/>
    <property type="molecule type" value="Genomic_DNA"/>
</dbReference>
<evidence type="ECO:0000256" key="1">
    <source>
        <dbReference type="SAM" id="MobiDB-lite"/>
    </source>
</evidence>
<evidence type="ECO:0000313" key="2">
    <source>
        <dbReference type="EMBL" id="MQM23334.1"/>
    </source>
</evidence>